<dbReference type="InterPro" id="IPR000962">
    <property type="entry name" value="Znf_DskA_TraR"/>
</dbReference>
<dbReference type="Proteomes" id="UP000251341">
    <property type="component" value="Unassembled WGS sequence"/>
</dbReference>
<proteinExistence type="predicted"/>
<sequence>MDAQHATAFKQKLETQRADLLAQIAQQRGGKASRVEVAAEHFAHNEDSDAQVNTARDLEFAINEHETAELAAIDEALARLSTGTYGHCIDCDATIPEARLNAAPEAARCIGCQEKAEHNHH</sequence>
<gene>
    <name evidence="6" type="ORF">B9Z44_08225</name>
</gene>
<name>A0A315ERU6_9BURK</name>
<evidence type="ECO:0000256" key="3">
    <source>
        <dbReference type="ARBA" id="ARBA00022833"/>
    </source>
</evidence>
<comment type="caution">
    <text evidence="6">The sequence shown here is derived from an EMBL/GenBank/DDBJ whole genome shotgun (WGS) entry which is preliminary data.</text>
</comment>
<organism evidence="6 7">
    <name type="scientific">Limnohabitans curvus</name>
    <dbReference type="NCBI Taxonomy" id="323423"/>
    <lineage>
        <taxon>Bacteria</taxon>
        <taxon>Pseudomonadati</taxon>
        <taxon>Pseudomonadota</taxon>
        <taxon>Betaproteobacteria</taxon>
        <taxon>Burkholderiales</taxon>
        <taxon>Comamonadaceae</taxon>
        <taxon>Limnohabitans</taxon>
    </lineage>
</organism>
<dbReference type="PANTHER" id="PTHR33823">
    <property type="entry name" value="RNA POLYMERASE-BINDING TRANSCRIPTION FACTOR DKSA-RELATED"/>
    <property type="match status" value="1"/>
</dbReference>
<evidence type="ECO:0000259" key="5">
    <source>
        <dbReference type="Pfam" id="PF01258"/>
    </source>
</evidence>
<dbReference type="Gene3D" id="1.20.120.910">
    <property type="entry name" value="DksA, coiled-coil domain"/>
    <property type="match status" value="1"/>
</dbReference>
<accession>A0A315ERU6</accession>
<feature type="domain" description="Zinc finger DksA/TraR C4-type" evidence="5">
    <location>
        <begin position="83"/>
        <end position="118"/>
    </location>
</feature>
<keyword evidence="1" id="KW-0479">Metal-binding</keyword>
<dbReference type="PROSITE" id="PS51128">
    <property type="entry name" value="ZF_DKSA_2"/>
    <property type="match status" value="1"/>
</dbReference>
<evidence type="ECO:0000256" key="2">
    <source>
        <dbReference type="ARBA" id="ARBA00022771"/>
    </source>
</evidence>
<dbReference type="AlphaFoldDB" id="A0A315ERU6"/>
<dbReference type="InterPro" id="IPR037187">
    <property type="entry name" value="DnaK_N"/>
</dbReference>
<keyword evidence="2" id="KW-0863">Zinc-finger</keyword>
<evidence type="ECO:0000313" key="6">
    <source>
        <dbReference type="EMBL" id="PUE59558.1"/>
    </source>
</evidence>
<dbReference type="RefSeq" id="WP_108360255.1">
    <property type="nucleotide sequence ID" value="NZ_NESP01000001.1"/>
</dbReference>
<evidence type="ECO:0000256" key="1">
    <source>
        <dbReference type="ARBA" id="ARBA00022723"/>
    </source>
</evidence>
<dbReference type="SUPFAM" id="SSF57716">
    <property type="entry name" value="Glucocorticoid receptor-like (DNA-binding domain)"/>
    <property type="match status" value="1"/>
</dbReference>
<protein>
    <submittedName>
        <fullName evidence="6">Conjugal transfer protein TraR</fullName>
    </submittedName>
</protein>
<dbReference type="EMBL" id="NESP01000001">
    <property type="protein sequence ID" value="PUE59558.1"/>
    <property type="molecule type" value="Genomic_DNA"/>
</dbReference>
<dbReference type="GO" id="GO:0008270">
    <property type="term" value="F:zinc ion binding"/>
    <property type="evidence" value="ECO:0007669"/>
    <property type="project" value="UniProtKB-KW"/>
</dbReference>
<keyword evidence="7" id="KW-1185">Reference proteome</keyword>
<keyword evidence="3" id="KW-0862">Zinc</keyword>
<feature type="zinc finger region" description="dksA C4-type" evidence="4">
    <location>
        <begin position="88"/>
        <end position="112"/>
    </location>
</feature>
<dbReference type="SUPFAM" id="SSF109635">
    <property type="entry name" value="DnaK suppressor protein DksA, alpha-hairpin domain"/>
    <property type="match status" value="1"/>
</dbReference>
<dbReference type="PANTHER" id="PTHR33823:SF4">
    <property type="entry name" value="GENERAL STRESS PROTEIN 16O"/>
    <property type="match status" value="1"/>
</dbReference>
<evidence type="ECO:0000313" key="7">
    <source>
        <dbReference type="Proteomes" id="UP000251341"/>
    </source>
</evidence>
<dbReference type="Pfam" id="PF01258">
    <property type="entry name" value="zf-dskA_traR"/>
    <property type="match status" value="1"/>
</dbReference>
<reference evidence="6 7" key="1">
    <citation type="submission" date="2017-04" db="EMBL/GenBank/DDBJ databases">
        <title>Unexpected and diverse lifestyles within the genus Limnohabitans.</title>
        <authorList>
            <person name="Kasalicky V."/>
            <person name="Mehrshad M."/>
            <person name="Andrei S.-A."/>
            <person name="Salcher M."/>
            <person name="Kratochvilova H."/>
            <person name="Simek K."/>
            <person name="Ghai R."/>
        </authorList>
    </citation>
    <scope>NUCLEOTIDE SEQUENCE [LARGE SCALE GENOMIC DNA]</scope>
    <source>
        <strain evidence="6 7">MWH-C5</strain>
    </source>
</reference>
<evidence type="ECO:0000256" key="4">
    <source>
        <dbReference type="PROSITE-ProRule" id="PRU00510"/>
    </source>
</evidence>